<sequence>MKKLLVKICGLMREEDVDHCINSGADIVGFVVDYPVAVPWNLDIKRAGELIDHFRKKIEETGIKCECCIVSGGNIEKLSNLISVLKPDYIQLHYKEDEDTIIGLKKLHSIKIIKTVPEGCDDAKAFEKAGADILLVDARNAENAASSGCSLNEEFYKNVRASVDIPVMAAGGINPSNVKDIIDRLSPELIDIMTGVEESFGIKSQKKINDLMDNIKDYI</sequence>
<dbReference type="GO" id="GO:0000162">
    <property type="term" value="P:L-tryptophan biosynthetic process"/>
    <property type="evidence" value="ECO:0007669"/>
    <property type="project" value="UniProtKB-UniRule"/>
</dbReference>
<comment type="catalytic activity">
    <reaction evidence="1 9">
        <text>N-(5-phospho-beta-D-ribosyl)anthranilate = 1-(2-carboxyphenylamino)-1-deoxy-D-ribulose 5-phosphate</text>
        <dbReference type="Rhea" id="RHEA:21540"/>
        <dbReference type="ChEBI" id="CHEBI:18277"/>
        <dbReference type="ChEBI" id="CHEBI:58613"/>
        <dbReference type="EC" id="5.3.1.24"/>
    </reaction>
</comment>
<comment type="pathway">
    <text evidence="2 9">Amino-acid biosynthesis; L-tryptophan biosynthesis; L-tryptophan from chorismate: step 3/5.</text>
</comment>
<dbReference type="UniPathway" id="UPA00035">
    <property type="reaction ID" value="UER00042"/>
</dbReference>
<dbReference type="Gene3D" id="3.20.20.70">
    <property type="entry name" value="Aldolase class I"/>
    <property type="match status" value="1"/>
</dbReference>
<dbReference type="InterPro" id="IPR044643">
    <property type="entry name" value="TrpF_fam"/>
</dbReference>
<evidence type="ECO:0000259" key="10">
    <source>
        <dbReference type="Pfam" id="PF00697"/>
    </source>
</evidence>
<dbReference type="GO" id="GO:0004640">
    <property type="term" value="F:phosphoribosylanthranilate isomerase activity"/>
    <property type="evidence" value="ECO:0007669"/>
    <property type="project" value="UniProtKB-UniRule"/>
</dbReference>
<evidence type="ECO:0000256" key="8">
    <source>
        <dbReference type="ARBA" id="ARBA00023235"/>
    </source>
</evidence>
<protein>
    <recommendedName>
        <fullName evidence="4 9">N-(5'-phosphoribosyl)anthranilate isomerase</fullName>
        <shortName evidence="9">PRAI</shortName>
        <ecNumber evidence="3 9">5.3.1.24</ecNumber>
    </recommendedName>
</protein>
<dbReference type="OrthoDB" id="9786954at2"/>
<evidence type="ECO:0000256" key="6">
    <source>
        <dbReference type="ARBA" id="ARBA00022822"/>
    </source>
</evidence>
<dbReference type="PANTHER" id="PTHR42894:SF1">
    <property type="entry name" value="N-(5'-PHOSPHORIBOSYL)ANTHRANILATE ISOMERASE"/>
    <property type="match status" value="1"/>
</dbReference>
<accession>A0A1T4LAL5</accession>
<reference evidence="11 12" key="1">
    <citation type="submission" date="2017-02" db="EMBL/GenBank/DDBJ databases">
        <authorList>
            <person name="Peterson S.W."/>
        </authorList>
    </citation>
    <scope>NUCLEOTIDE SEQUENCE [LARGE SCALE GENOMIC DNA]</scope>
    <source>
        <strain evidence="11 12">ATCC 17233</strain>
    </source>
</reference>
<evidence type="ECO:0000256" key="1">
    <source>
        <dbReference type="ARBA" id="ARBA00001164"/>
    </source>
</evidence>
<dbReference type="HAMAP" id="MF_00135">
    <property type="entry name" value="PRAI"/>
    <property type="match status" value="1"/>
</dbReference>
<dbReference type="Proteomes" id="UP000189857">
    <property type="component" value="Unassembled WGS sequence"/>
</dbReference>
<evidence type="ECO:0000256" key="9">
    <source>
        <dbReference type="HAMAP-Rule" id="MF_00135"/>
    </source>
</evidence>
<dbReference type="Pfam" id="PF00697">
    <property type="entry name" value="PRAI"/>
    <property type="match status" value="1"/>
</dbReference>
<dbReference type="EC" id="5.3.1.24" evidence="3 9"/>
<evidence type="ECO:0000256" key="3">
    <source>
        <dbReference type="ARBA" id="ARBA00012572"/>
    </source>
</evidence>
<dbReference type="SUPFAM" id="SSF51366">
    <property type="entry name" value="Ribulose-phoshate binding barrel"/>
    <property type="match status" value="1"/>
</dbReference>
<gene>
    <name evidence="9" type="primary">trpF</name>
    <name evidence="11" type="ORF">SAMN02745110_00766</name>
</gene>
<dbReference type="RefSeq" id="WP_078786547.1">
    <property type="nucleotide sequence ID" value="NZ_FMTO01000005.1"/>
</dbReference>
<feature type="domain" description="N-(5'phosphoribosyl) anthranilate isomerase (PRAI)" evidence="10">
    <location>
        <begin position="7"/>
        <end position="213"/>
    </location>
</feature>
<evidence type="ECO:0000256" key="4">
    <source>
        <dbReference type="ARBA" id="ARBA00022272"/>
    </source>
</evidence>
<keyword evidence="6 9" id="KW-0822">Tryptophan biosynthesis</keyword>
<keyword evidence="7 9" id="KW-0057">Aromatic amino acid biosynthesis</keyword>
<evidence type="ECO:0000256" key="7">
    <source>
        <dbReference type="ARBA" id="ARBA00023141"/>
    </source>
</evidence>
<name>A0A1T4LAL5_9FIRM</name>
<proteinExistence type="inferred from homology"/>
<dbReference type="InterPro" id="IPR013785">
    <property type="entry name" value="Aldolase_TIM"/>
</dbReference>
<evidence type="ECO:0000313" key="12">
    <source>
        <dbReference type="Proteomes" id="UP000189857"/>
    </source>
</evidence>
<comment type="similarity">
    <text evidence="9">Belongs to the TrpF family.</text>
</comment>
<dbReference type="CDD" id="cd00405">
    <property type="entry name" value="PRAI"/>
    <property type="match status" value="1"/>
</dbReference>
<evidence type="ECO:0000313" key="11">
    <source>
        <dbReference type="EMBL" id="SJZ51822.1"/>
    </source>
</evidence>
<dbReference type="InterPro" id="IPR001240">
    <property type="entry name" value="PRAI_dom"/>
</dbReference>
<dbReference type="PANTHER" id="PTHR42894">
    <property type="entry name" value="N-(5'-PHOSPHORIBOSYL)ANTHRANILATE ISOMERASE"/>
    <property type="match status" value="1"/>
</dbReference>
<dbReference type="InterPro" id="IPR011060">
    <property type="entry name" value="RibuloseP-bd_barrel"/>
</dbReference>
<keyword evidence="5 9" id="KW-0028">Amino-acid biosynthesis</keyword>
<dbReference type="EMBL" id="FUXA01000005">
    <property type="protein sequence ID" value="SJZ51822.1"/>
    <property type="molecule type" value="Genomic_DNA"/>
</dbReference>
<evidence type="ECO:0000256" key="2">
    <source>
        <dbReference type="ARBA" id="ARBA00004664"/>
    </source>
</evidence>
<keyword evidence="12" id="KW-1185">Reference proteome</keyword>
<evidence type="ECO:0000256" key="5">
    <source>
        <dbReference type="ARBA" id="ARBA00022605"/>
    </source>
</evidence>
<dbReference type="AlphaFoldDB" id="A0A1T4LAL5"/>
<keyword evidence="8 9" id="KW-0413">Isomerase</keyword>
<organism evidence="11 12">
    <name type="scientific">Eubacterium ruminantium</name>
    <dbReference type="NCBI Taxonomy" id="42322"/>
    <lineage>
        <taxon>Bacteria</taxon>
        <taxon>Bacillati</taxon>
        <taxon>Bacillota</taxon>
        <taxon>Clostridia</taxon>
        <taxon>Eubacteriales</taxon>
        <taxon>Eubacteriaceae</taxon>
        <taxon>Eubacterium</taxon>
    </lineage>
</organism>